<dbReference type="GO" id="GO:0015074">
    <property type="term" value="P:DNA integration"/>
    <property type="evidence" value="ECO:0007669"/>
    <property type="project" value="InterPro"/>
</dbReference>
<dbReference type="SUPFAM" id="SSF88659">
    <property type="entry name" value="Sigma3 and sigma4 domains of RNA polymerase sigma factors"/>
    <property type="match status" value="1"/>
</dbReference>
<feature type="domain" description="Integrase catalytic" evidence="2">
    <location>
        <begin position="129"/>
        <end position="311"/>
    </location>
</feature>
<evidence type="ECO:0000259" key="2">
    <source>
        <dbReference type="PROSITE" id="PS50994"/>
    </source>
</evidence>
<dbReference type="EMBL" id="JACDUS010000020">
    <property type="protein sequence ID" value="MBA2883228.1"/>
    <property type="molecule type" value="Genomic_DNA"/>
</dbReference>
<dbReference type="NCBIfam" id="NF033546">
    <property type="entry name" value="transpos_IS21"/>
    <property type="match status" value="1"/>
</dbReference>
<dbReference type="Gene3D" id="1.10.10.10">
    <property type="entry name" value="Winged helix-like DNA-binding domain superfamily/Winged helix DNA-binding domain"/>
    <property type="match status" value="1"/>
</dbReference>
<evidence type="ECO:0000313" key="3">
    <source>
        <dbReference type="EMBL" id="MBA2883228.1"/>
    </source>
</evidence>
<dbReference type="Proteomes" id="UP000525298">
    <property type="component" value="Unassembled WGS sequence"/>
</dbReference>
<protein>
    <submittedName>
        <fullName evidence="3">Transposase</fullName>
    </submittedName>
</protein>
<feature type="domain" description="HTH IS408-type" evidence="1">
    <location>
        <begin position="4"/>
        <end position="85"/>
    </location>
</feature>
<sequence>MRKIREVLRLKFECGLSNRQIANSTSVARSTVGDYVSRARAAGIAWPLADDMDDQQLEKLLFYQVLTAPTPQRPPLDFSYLHKELKRKGMTLMLLWHEYKAQNPQGYQYSQFCHQYRQWCNQLDVTMRQDHRAGEKLFVDYSGMTVSITNPKDGMIRNVQIFIACMGASNYTYAEATESQGLADWIDSHVRAFEFLGGVPELVIPDNLKSGVTRACRYEPDLNPTYLDMANHYDTAVIPARKRAPKDKAKAEVGVQIVERWILAKLRNRTFFSLTELNRAIAKLLEELNNKPFQKMPGTRKSVFEAVDKPALKPLPVHRYEFAWWKKAKVNIDYHIEIDRHYYSVPHQMVKKEIDVRLTANTVECFYKSKNIAAHPRSDRPGRHTTLKQHMPERHQRYLQWTPERLLRWARQIGPSTAELVQNVMKSRIHPQQGFRSCLGILQLGKSYGEERLEAAAKRANAIGGLSYKSVESILKNGLDQKPLPDEDPSGDCIEHANIRGQKYFQ</sequence>
<comment type="caution">
    <text evidence="3">The sequence shown here is derived from an EMBL/GenBank/DDBJ whole genome shotgun (WGS) entry which is preliminary data.</text>
</comment>
<dbReference type="PROSITE" id="PS50532">
    <property type="entry name" value="HTH_IS408"/>
    <property type="match status" value="1"/>
</dbReference>
<dbReference type="InterPro" id="IPR001584">
    <property type="entry name" value="Integrase_cat-core"/>
</dbReference>
<dbReference type="InterPro" id="IPR013324">
    <property type="entry name" value="RNA_pol_sigma_r3/r4-like"/>
</dbReference>
<dbReference type="Pfam" id="PF22483">
    <property type="entry name" value="Mu-transpos_C_2"/>
    <property type="match status" value="1"/>
</dbReference>
<dbReference type="RefSeq" id="WP_181552833.1">
    <property type="nucleotide sequence ID" value="NZ_JACDUS010000020.1"/>
</dbReference>
<dbReference type="InterPro" id="IPR036388">
    <property type="entry name" value="WH-like_DNA-bd_sf"/>
</dbReference>
<evidence type="ECO:0000259" key="1">
    <source>
        <dbReference type="PROSITE" id="PS50532"/>
    </source>
</evidence>
<gene>
    <name evidence="3" type="ORF">HNR65_003590</name>
</gene>
<dbReference type="PROSITE" id="PS50994">
    <property type="entry name" value="INTEGRASE"/>
    <property type="match status" value="1"/>
</dbReference>
<dbReference type="PANTHER" id="PTHR35004:SF8">
    <property type="entry name" value="TRANSPOSASE RV3428C-RELATED"/>
    <property type="match status" value="1"/>
</dbReference>
<evidence type="ECO:0000313" key="4">
    <source>
        <dbReference type="Proteomes" id="UP000525298"/>
    </source>
</evidence>
<proteinExistence type="predicted"/>
<accession>A0A7W0CCH2</accession>
<name>A0A7W0CCH2_9BACT</name>
<organism evidence="3 4">
    <name type="scientific">Desulfosalsimonas propionicica</name>
    <dbReference type="NCBI Taxonomy" id="332175"/>
    <lineage>
        <taxon>Bacteria</taxon>
        <taxon>Pseudomonadati</taxon>
        <taxon>Thermodesulfobacteriota</taxon>
        <taxon>Desulfobacteria</taxon>
        <taxon>Desulfobacterales</taxon>
        <taxon>Desulfosalsimonadaceae</taxon>
        <taxon>Desulfosalsimonas</taxon>
    </lineage>
</organism>
<dbReference type="PANTHER" id="PTHR35004">
    <property type="entry name" value="TRANSPOSASE RV3428C-RELATED"/>
    <property type="match status" value="1"/>
</dbReference>
<dbReference type="InterPro" id="IPR054353">
    <property type="entry name" value="IstA-like_C"/>
</dbReference>
<keyword evidence="4" id="KW-1185">Reference proteome</keyword>
<dbReference type="AlphaFoldDB" id="A0A7W0CCH2"/>
<reference evidence="3 4" key="1">
    <citation type="submission" date="2020-07" db="EMBL/GenBank/DDBJ databases">
        <title>Genomic Encyclopedia of Type Strains, Phase IV (KMG-IV): sequencing the most valuable type-strain genomes for metagenomic binning, comparative biology and taxonomic classification.</title>
        <authorList>
            <person name="Goeker M."/>
        </authorList>
    </citation>
    <scope>NUCLEOTIDE SEQUENCE [LARGE SCALE GENOMIC DNA]</scope>
    <source>
        <strain evidence="3 4">DSM 17721</strain>
    </source>
</reference>
<dbReference type="InterPro" id="IPR017895">
    <property type="entry name" value="HTH_IS408/IS1162_type"/>
</dbReference>